<dbReference type="Proteomes" id="UP000199532">
    <property type="component" value="Unassembled WGS sequence"/>
</dbReference>
<keyword evidence="3" id="KW-1185">Reference proteome</keyword>
<name>A0A1H6TNQ8_9BACT</name>
<keyword evidence="1" id="KW-0812">Transmembrane</keyword>
<keyword evidence="1" id="KW-0472">Membrane</keyword>
<dbReference type="EMBL" id="FNXY01000003">
    <property type="protein sequence ID" value="SEI79814.1"/>
    <property type="molecule type" value="Genomic_DNA"/>
</dbReference>
<evidence type="ECO:0000313" key="3">
    <source>
        <dbReference type="Proteomes" id="UP000199532"/>
    </source>
</evidence>
<feature type="transmembrane region" description="Helical" evidence="1">
    <location>
        <begin position="7"/>
        <end position="28"/>
    </location>
</feature>
<sequence length="355" mass="41653">MGYMNSLIRYVALTVSGIIFVISLSPALQRKIVAKGWIPDQYRFGDLYNTSNLRKFKELDYNENATLLPSDKPETKSKNVDLYTIGDSFTPMDTSFYAGRKNFHIWLGAYIDTVKLDPAKKSILVIEVIERTIQERLRDDYKALYFDKGFQIEGKMKPKAPEEAASEPSFWWDKFGDEINQRIEFLLFNFDPFLKLKELKSNIMLSWFDRTHTGAIISRNHEYLFYNIEADRKIGLSPFYNITPGSVDTVVNNMNNIRDYYKRAGFDEVYFCFVPNKVTVCENDRFPYNNQISRIENHPKLQTPILSIQDTIRSHPDWYHLGDGHWTIKGQRYWLKTVNDLVRKCDEHITSREPL</sequence>
<evidence type="ECO:0000256" key="1">
    <source>
        <dbReference type="SAM" id="Phobius"/>
    </source>
</evidence>
<evidence type="ECO:0000313" key="2">
    <source>
        <dbReference type="EMBL" id="SEI79814.1"/>
    </source>
</evidence>
<gene>
    <name evidence="2" type="ORF">SAMN04487995_2267</name>
</gene>
<keyword evidence="1" id="KW-1133">Transmembrane helix</keyword>
<reference evidence="2 3" key="1">
    <citation type="submission" date="2016-10" db="EMBL/GenBank/DDBJ databases">
        <authorList>
            <person name="de Groot N.N."/>
        </authorList>
    </citation>
    <scope>NUCLEOTIDE SEQUENCE [LARGE SCALE GENOMIC DNA]</scope>
    <source>
        <strain evidence="2 3">DSM 19938</strain>
    </source>
</reference>
<organism evidence="2 3">
    <name type="scientific">Dyadobacter koreensis</name>
    <dbReference type="NCBI Taxonomy" id="408657"/>
    <lineage>
        <taxon>Bacteria</taxon>
        <taxon>Pseudomonadati</taxon>
        <taxon>Bacteroidota</taxon>
        <taxon>Cytophagia</taxon>
        <taxon>Cytophagales</taxon>
        <taxon>Spirosomataceae</taxon>
        <taxon>Dyadobacter</taxon>
    </lineage>
</organism>
<protein>
    <submittedName>
        <fullName evidence="2">Uncharacterized protein</fullName>
    </submittedName>
</protein>
<dbReference type="AlphaFoldDB" id="A0A1H6TNQ8"/>
<proteinExistence type="predicted"/>
<accession>A0A1H6TNQ8</accession>
<dbReference type="STRING" id="408657.SAMN04487995_2267"/>